<dbReference type="EMBL" id="CP003363">
    <property type="protein sequence ID" value="AGB50670.1"/>
    <property type="molecule type" value="Genomic_DNA"/>
</dbReference>
<geneLocation type="plasmid" evidence="2 3">
    <name>pMETHO01</name>
</geneLocation>
<dbReference type="HOGENOM" id="CLU_417777_0_0_2"/>
<protein>
    <recommendedName>
        <fullName evidence="4">Rad50/SbcC-type AAA domain-containing protein</fullName>
    </recommendedName>
</protein>
<dbReference type="GeneID" id="14401493"/>
<dbReference type="OrthoDB" id="241568at2157"/>
<evidence type="ECO:0000313" key="3">
    <source>
        <dbReference type="Proteomes" id="UP000010866"/>
    </source>
</evidence>
<evidence type="ECO:0008006" key="4">
    <source>
        <dbReference type="Google" id="ProtNLM"/>
    </source>
</evidence>
<dbReference type="RefSeq" id="WP_015313802.1">
    <property type="nucleotide sequence ID" value="NC_019972.1"/>
</dbReference>
<keyword evidence="1" id="KW-0175">Coiled coil</keyword>
<dbReference type="Gene3D" id="3.40.50.300">
    <property type="entry name" value="P-loop containing nucleotide triphosphate hydrolases"/>
    <property type="match status" value="2"/>
</dbReference>
<feature type="coiled-coil region" evidence="1">
    <location>
        <begin position="403"/>
        <end position="437"/>
    </location>
</feature>
<reference evidence="3" key="1">
    <citation type="submission" date="2012-02" db="EMBL/GenBank/DDBJ databases">
        <title>Complete sequence of plasmid of Methanomethylovorans hollandica DSM 15978.</title>
        <authorList>
            <person name="Lucas S."/>
            <person name="Copeland A."/>
            <person name="Lapidus A."/>
            <person name="Glavina del Rio T."/>
            <person name="Dalin E."/>
            <person name="Tice H."/>
            <person name="Bruce D."/>
            <person name="Goodwin L."/>
            <person name="Pitluck S."/>
            <person name="Peters L."/>
            <person name="Mikhailova N."/>
            <person name="Held B."/>
            <person name="Kyrpides N."/>
            <person name="Mavromatis K."/>
            <person name="Ivanova N."/>
            <person name="Brettin T."/>
            <person name="Detter J.C."/>
            <person name="Han C."/>
            <person name="Larimer F."/>
            <person name="Land M."/>
            <person name="Hauser L."/>
            <person name="Markowitz V."/>
            <person name="Cheng J.-F."/>
            <person name="Hugenholtz P."/>
            <person name="Woyke T."/>
            <person name="Wu D."/>
            <person name="Spring S."/>
            <person name="Schroeder M."/>
            <person name="Brambilla E."/>
            <person name="Klenk H.-P."/>
            <person name="Eisen J.A."/>
        </authorList>
    </citation>
    <scope>NUCLEOTIDE SEQUENCE [LARGE SCALE GENOMIC DNA]</scope>
    <source>
        <strain evidence="3">DSM 15978 / NBRC 107637 / DMS1</strain>
        <plasmid evidence="3">Plasmid pMETHO01</plasmid>
    </source>
</reference>
<dbReference type="InterPro" id="IPR027417">
    <property type="entry name" value="P-loop_NTPase"/>
</dbReference>
<dbReference type="KEGG" id="mhz:Metho_2531"/>
<feature type="coiled-coil region" evidence="1">
    <location>
        <begin position="141"/>
        <end position="206"/>
    </location>
</feature>
<dbReference type="NCBIfam" id="NF045487">
    <property type="entry name" value="ASRP"/>
    <property type="match status" value="1"/>
</dbReference>
<dbReference type="Proteomes" id="UP000010866">
    <property type="component" value="Plasmid pMETHO01"/>
</dbReference>
<keyword evidence="2" id="KW-0614">Plasmid</keyword>
<proteinExistence type="predicted"/>
<evidence type="ECO:0000313" key="2">
    <source>
        <dbReference type="EMBL" id="AGB50670.1"/>
    </source>
</evidence>
<gene>
    <name evidence="2" type="ordered locus">Metho_2531</name>
</gene>
<sequence length="635" mass="71635">MDFENTKVVVENIGGLKHIEADIIPGLNVIEQPNASGKTSFLRAFSLLLTPSGNNKDLEYILRSMSTEGFISVTDHNGNQIKKTISRNKNTITVAGDDLVTPEISLLVKRFAICGHDNEILSAVRLGQNLKSLIGTDNNIIERLKAEIRYKESNLTALTEDLNKDANAPHQKISTEKKRDALLKELSQLEEKYAALKKQHDSMASVGKETATKEKLNAKSTELQQIEFKINDSKKMIKNKNELIEKLSKEIQSLRRSIEQLGEVDKREIDKIKKEMQNIDYKIQKTISQQSTLDMTIQATKNVVRELEESPQTNTILDSLSDDSHVSCPVCGQDAGIRIIKKHIDELMEKRAKTQTTISKLESDKAVLSKKQDILIQKGSEITTAISVIKSKEATINNENGNISLISQAIEKLEDSKEKLNAEIKELSKSINDKVVNITIEIAKIKESIGQKKTAIENFNNEIKSYDAVIRGIDNKRLSVAEMKKDVENTKAELHKIELRIQEQFNQIIPEVYSILGFSSNISRISLEQNYDLMVSRKTDKDSIYRDMDSIKTLSKSELEVIGLAVMISGYIVNNLKEYFPYILLDELTFLDNKRLKALMDYMEKIAVSIILTKLPPETEKIGQRRIDIASDALT</sequence>
<organism evidence="2 3">
    <name type="scientific">Methanomethylovorans hollandica (strain DSM 15978 / NBRC 107637 / DMS1)</name>
    <dbReference type="NCBI Taxonomy" id="867904"/>
    <lineage>
        <taxon>Archaea</taxon>
        <taxon>Methanobacteriati</taxon>
        <taxon>Methanobacteriota</taxon>
        <taxon>Stenosarchaea group</taxon>
        <taxon>Methanomicrobia</taxon>
        <taxon>Methanosarcinales</taxon>
        <taxon>Methanosarcinaceae</taxon>
        <taxon>Methanomethylovorans</taxon>
    </lineage>
</organism>
<feature type="coiled-coil region" evidence="1">
    <location>
        <begin position="230"/>
        <end position="264"/>
    </location>
</feature>
<name>L0L145_METHD</name>
<dbReference type="SUPFAM" id="SSF52540">
    <property type="entry name" value="P-loop containing nucleoside triphosphate hydrolases"/>
    <property type="match status" value="1"/>
</dbReference>
<accession>L0L145</accession>
<evidence type="ECO:0000256" key="1">
    <source>
        <dbReference type="SAM" id="Coils"/>
    </source>
</evidence>
<feature type="coiled-coil region" evidence="1">
    <location>
        <begin position="473"/>
        <end position="507"/>
    </location>
</feature>
<dbReference type="AlphaFoldDB" id="L0L145"/>
<keyword evidence="3" id="KW-1185">Reference proteome</keyword>